<dbReference type="STRING" id="3988.B9TKK5"/>
<reference evidence="8" key="1">
    <citation type="journal article" date="2010" name="Nat. Biotechnol.">
        <title>Draft genome sequence of the oilseed species Ricinus communis.</title>
        <authorList>
            <person name="Chan A.P."/>
            <person name="Crabtree J."/>
            <person name="Zhao Q."/>
            <person name="Lorenzi H."/>
            <person name="Orvis J."/>
            <person name="Puiu D."/>
            <person name="Melake-Berhan A."/>
            <person name="Jones K.M."/>
            <person name="Redman J."/>
            <person name="Chen G."/>
            <person name="Cahoon E.B."/>
            <person name="Gedil M."/>
            <person name="Stanke M."/>
            <person name="Haas B.J."/>
            <person name="Wortman J.R."/>
            <person name="Fraser-Liggett C.M."/>
            <person name="Ravel J."/>
            <person name="Rabinowicz P.D."/>
        </authorList>
    </citation>
    <scope>NUCLEOTIDE SEQUENCE [LARGE SCALE GENOMIC DNA]</scope>
    <source>
        <strain evidence="8">cv. Hale</strain>
    </source>
</reference>
<dbReference type="InParanoid" id="B9TKK5"/>
<feature type="non-terminal residue" evidence="7">
    <location>
        <position position="192"/>
    </location>
</feature>
<keyword evidence="2" id="KW-1003">Cell membrane</keyword>
<dbReference type="Proteomes" id="UP000008311">
    <property type="component" value="Unassembled WGS sequence"/>
</dbReference>
<dbReference type="GO" id="GO:0005886">
    <property type="term" value="C:plasma membrane"/>
    <property type="evidence" value="ECO:0007669"/>
    <property type="project" value="UniProtKB-SubCell"/>
</dbReference>
<evidence type="ECO:0008006" key="9">
    <source>
        <dbReference type="Google" id="ProtNLM"/>
    </source>
</evidence>
<feature type="transmembrane region" description="Helical" evidence="6">
    <location>
        <begin position="147"/>
        <end position="164"/>
    </location>
</feature>
<sequence>MTESRRNSEFVRLPWVWIDRLTQSFGHFFAMEIAGAAVLFLCTFVTVLIANSPFADSYLDFWEIKAGLQLDELHLSHSLRDWVNDAFMTFFFFFGAIELKKQFVLGELNSYRMAALSIAGAAGGMLLPAAIYLMLQAGHEGASGWGAVMPTDTAFVIGCLALLGPRIPQSLRVFMLSLAIVDDIGAILIVAI</sequence>
<comment type="subcellular location">
    <subcellularLocation>
        <location evidence="1">Cell inner membrane</location>
        <topology evidence="1">Multi-pass membrane protein</topology>
    </subcellularLocation>
</comment>
<keyword evidence="5 6" id="KW-0472">Membrane</keyword>
<dbReference type="PANTHER" id="PTHR30341">
    <property type="entry name" value="SODIUM ION/PROTON ANTIPORTER NHAA-RELATED"/>
    <property type="match status" value="1"/>
</dbReference>
<evidence type="ECO:0000313" key="8">
    <source>
        <dbReference type="Proteomes" id="UP000008311"/>
    </source>
</evidence>
<dbReference type="EMBL" id="EQ985417">
    <property type="protein sequence ID" value="EEF23609.1"/>
    <property type="molecule type" value="Genomic_DNA"/>
</dbReference>
<keyword evidence="8" id="KW-1185">Reference proteome</keyword>
<evidence type="ECO:0000256" key="3">
    <source>
        <dbReference type="ARBA" id="ARBA00022692"/>
    </source>
</evidence>
<evidence type="ECO:0000256" key="6">
    <source>
        <dbReference type="SAM" id="Phobius"/>
    </source>
</evidence>
<feature type="transmembrane region" description="Helical" evidence="6">
    <location>
        <begin position="111"/>
        <end position="135"/>
    </location>
</feature>
<evidence type="ECO:0000256" key="4">
    <source>
        <dbReference type="ARBA" id="ARBA00022989"/>
    </source>
</evidence>
<dbReference type="AlphaFoldDB" id="B9TKK5"/>
<gene>
    <name evidence="7" type="ORF">RCOM_2124350</name>
</gene>
<name>B9TKK5_RICCO</name>
<evidence type="ECO:0000256" key="1">
    <source>
        <dbReference type="ARBA" id="ARBA00004429"/>
    </source>
</evidence>
<organism evidence="7 8">
    <name type="scientific">Ricinus communis</name>
    <name type="common">Castor bean</name>
    <dbReference type="NCBI Taxonomy" id="3988"/>
    <lineage>
        <taxon>Eukaryota</taxon>
        <taxon>Viridiplantae</taxon>
        <taxon>Streptophyta</taxon>
        <taxon>Embryophyta</taxon>
        <taxon>Tracheophyta</taxon>
        <taxon>Spermatophyta</taxon>
        <taxon>Magnoliopsida</taxon>
        <taxon>eudicotyledons</taxon>
        <taxon>Gunneridae</taxon>
        <taxon>Pentapetalae</taxon>
        <taxon>rosids</taxon>
        <taxon>fabids</taxon>
        <taxon>Malpighiales</taxon>
        <taxon>Euphorbiaceae</taxon>
        <taxon>Acalyphoideae</taxon>
        <taxon>Acalypheae</taxon>
        <taxon>Ricinus</taxon>
    </lineage>
</organism>
<protein>
    <recommendedName>
        <fullName evidence="9">Sodium:proton antiporter</fullName>
    </recommendedName>
</protein>
<dbReference type="Gene3D" id="1.20.1530.10">
    <property type="entry name" value="Na+/H+ antiporter like domain"/>
    <property type="match status" value="1"/>
</dbReference>
<feature type="transmembrane region" description="Helical" evidence="6">
    <location>
        <begin position="28"/>
        <end position="50"/>
    </location>
</feature>
<dbReference type="PANTHER" id="PTHR30341:SF0">
    <property type="entry name" value="NA(+)_H(+) ANTIPORTER NHAA"/>
    <property type="match status" value="1"/>
</dbReference>
<keyword evidence="4 6" id="KW-1133">Transmembrane helix</keyword>
<evidence type="ECO:0000256" key="2">
    <source>
        <dbReference type="ARBA" id="ARBA00022475"/>
    </source>
</evidence>
<dbReference type="eggNOG" id="ENOG502RXDF">
    <property type="taxonomic scope" value="Eukaryota"/>
</dbReference>
<keyword evidence="3 6" id="KW-0812">Transmembrane</keyword>
<evidence type="ECO:0000313" key="7">
    <source>
        <dbReference type="EMBL" id="EEF23609.1"/>
    </source>
</evidence>
<dbReference type="GO" id="GO:0006814">
    <property type="term" value="P:sodium ion transport"/>
    <property type="evidence" value="ECO:0007669"/>
    <property type="project" value="InterPro"/>
</dbReference>
<evidence type="ECO:0000256" key="5">
    <source>
        <dbReference type="ARBA" id="ARBA00023136"/>
    </source>
</evidence>
<accession>B9TKK5</accession>
<dbReference type="InterPro" id="IPR004670">
    <property type="entry name" value="NhaA"/>
</dbReference>
<dbReference type="Pfam" id="PF06965">
    <property type="entry name" value="Na_H_antiport_1"/>
    <property type="match status" value="1"/>
</dbReference>
<feature type="transmembrane region" description="Helical" evidence="6">
    <location>
        <begin position="171"/>
        <end position="191"/>
    </location>
</feature>
<proteinExistence type="predicted"/>
<dbReference type="InterPro" id="IPR023171">
    <property type="entry name" value="Na/H_antiporter_dom_sf"/>
</dbReference>
<dbReference type="GO" id="GO:0006885">
    <property type="term" value="P:regulation of pH"/>
    <property type="evidence" value="ECO:0007669"/>
    <property type="project" value="InterPro"/>
</dbReference>